<dbReference type="Pfam" id="PF08722">
    <property type="entry name" value="Tn7_TnsA-like_N"/>
    <property type="match status" value="1"/>
</dbReference>
<reference evidence="2 3" key="1">
    <citation type="submission" date="2018-01" db="EMBL/GenBank/DDBJ databases">
        <title>Comparative genomics of Mycobacterium mucogenicum and Mycobacterium neoaurum clade members emphasizing tRNA and non-coding RNA.</title>
        <authorList>
            <person name="Behra P.R.K."/>
            <person name="Pettersson B.M.F."/>
            <person name="Das S."/>
            <person name="Dasgupta S."/>
            <person name="Kirsebom L.A."/>
        </authorList>
    </citation>
    <scope>NUCLEOTIDE SEQUENCE [LARGE SCALE GENOMIC DNA]</scope>
    <source>
        <strain evidence="2 3">DSM 45104</strain>
    </source>
</reference>
<dbReference type="AlphaFoldDB" id="A0AA94R4N4"/>
<organism evidence="2 3">
    <name type="scientific">Mycolicibacterium phocaicum</name>
    <dbReference type="NCBI Taxonomy" id="319706"/>
    <lineage>
        <taxon>Bacteria</taxon>
        <taxon>Bacillati</taxon>
        <taxon>Actinomycetota</taxon>
        <taxon>Actinomycetes</taxon>
        <taxon>Mycobacteriales</taxon>
        <taxon>Mycobacteriaceae</taxon>
        <taxon>Mycolicibacterium</taxon>
    </lineage>
</organism>
<evidence type="ECO:0000313" key="2">
    <source>
        <dbReference type="EMBL" id="TLH58460.1"/>
    </source>
</evidence>
<name>A0AA94R4N4_9MYCO</name>
<dbReference type="NCBIfam" id="NF033179">
    <property type="entry name" value="TnsA_like_Actin"/>
    <property type="match status" value="1"/>
</dbReference>
<feature type="domain" description="TnsA endonuclease N-terminal" evidence="1">
    <location>
        <begin position="64"/>
        <end position="139"/>
    </location>
</feature>
<gene>
    <name evidence="2" type="ORF">C1S79_27580</name>
</gene>
<protein>
    <submittedName>
        <fullName evidence="2">Transposase</fullName>
    </submittedName>
</protein>
<dbReference type="InterPro" id="IPR014833">
    <property type="entry name" value="TnsA_N"/>
</dbReference>
<dbReference type="EMBL" id="POTM01000067">
    <property type="protein sequence ID" value="TLH58460.1"/>
    <property type="molecule type" value="Genomic_DNA"/>
</dbReference>
<keyword evidence="3" id="KW-1185">Reference proteome</keyword>
<dbReference type="Proteomes" id="UP000309984">
    <property type="component" value="Unassembled WGS sequence"/>
</dbReference>
<proteinExistence type="predicted"/>
<evidence type="ECO:0000313" key="3">
    <source>
        <dbReference type="Proteomes" id="UP000309984"/>
    </source>
</evidence>
<sequence>MSEVTHEWAAAGIDWLAAAAPWRTFRWYHGQRHYSGTYWSSTMSAHVIYESRLELARLLFADFDPAVRHVVAQPFLLRTTVDRKPHKHIPDYLLITDTGPVLVDVKPAHRLADPKVAFTFEWTRELVEARGWRYEVATEPDAVELANVRFLAGYRREWLFPVDLLAQIRDAALDAMSLAEAFYCVPGRPGHLVKAAVLHLLWRQEALIDISEPLSGRTQLRRLA</sequence>
<accession>A0AA94R4N4</accession>
<dbReference type="InterPro" id="IPR048000">
    <property type="entry name" value="TnsA-like"/>
</dbReference>
<evidence type="ECO:0000259" key="1">
    <source>
        <dbReference type="Pfam" id="PF08722"/>
    </source>
</evidence>
<dbReference type="RefSeq" id="WP_138251322.1">
    <property type="nucleotide sequence ID" value="NZ_POTM01000067.1"/>
</dbReference>
<comment type="caution">
    <text evidence="2">The sequence shown here is derived from an EMBL/GenBank/DDBJ whole genome shotgun (WGS) entry which is preliminary data.</text>
</comment>